<keyword evidence="4" id="KW-1185">Reference proteome</keyword>
<dbReference type="KEGG" id="buy:D8S85_13750"/>
<dbReference type="SUPFAM" id="SSF56300">
    <property type="entry name" value="Metallo-dependent phosphatases"/>
    <property type="match status" value="1"/>
</dbReference>
<dbReference type="InterPro" id="IPR052169">
    <property type="entry name" value="CW_Biosynth-Accessory"/>
</dbReference>
<dbReference type="OrthoDB" id="9810906at2"/>
<evidence type="ECO:0000313" key="4">
    <source>
        <dbReference type="Proteomes" id="UP000270673"/>
    </source>
</evidence>
<gene>
    <name evidence="3" type="ORF">D8S85_13750</name>
</gene>
<dbReference type="RefSeq" id="WP_106481156.1">
    <property type="nucleotide sequence ID" value="NZ_CP032819.1"/>
</dbReference>
<dbReference type="EMBL" id="CP032819">
    <property type="protein sequence ID" value="AZS30505.1"/>
    <property type="molecule type" value="Genomic_DNA"/>
</dbReference>
<evidence type="ECO:0000256" key="1">
    <source>
        <dbReference type="ARBA" id="ARBA00005662"/>
    </source>
</evidence>
<dbReference type="Pfam" id="PF09587">
    <property type="entry name" value="PGA_cap"/>
    <property type="match status" value="1"/>
</dbReference>
<dbReference type="PANTHER" id="PTHR33393:SF13">
    <property type="entry name" value="PGA BIOSYNTHESIS PROTEIN CAPA"/>
    <property type="match status" value="1"/>
</dbReference>
<comment type="similarity">
    <text evidence="1">Belongs to the CapA family.</text>
</comment>
<name>A0A3S9VVD4_9BACT</name>
<sequence length="346" mass="40239">MIFIGDIACPSLKVDSFISSIRSLGIFKNEIVVLNLEANILDEKENKRSLTLFNSPKVIDAFTDAKKVIVTMANNHMYDYPSKIQITASYLRSKNIGVFGICEKDGSVLPFEYEENGIKYAYFGHCWGLYTRTNTNNENNVRIVDHDYDIFANIVLDYVKMNPRTKVYCFMHWNYDREKLIMPMHRKFAHYLIDRGVEGVIGSHSHRPQGAEIYKGKPIVYGLGNFYLPSGIYFDGKLVYPDYAKETYALKISGENSSLVWFETDKDDKVISLMLEESLYGEKISKYSPFSNMSDARYVSYFKAHRSKSLFVPIFRDFQGKKYHFNEKWAICRVKVIRFIKKLVKR</sequence>
<dbReference type="SMART" id="SM00854">
    <property type="entry name" value="PGA_cap"/>
    <property type="match status" value="1"/>
</dbReference>
<dbReference type="PANTHER" id="PTHR33393">
    <property type="entry name" value="POLYGLUTAMINE SYNTHESIS ACCESSORY PROTEIN RV0574C-RELATED"/>
    <property type="match status" value="1"/>
</dbReference>
<evidence type="ECO:0000313" key="3">
    <source>
        <dbReference type="EMBL" id="AZS30505.1"/>
    </source>
</evidence>
<reference evidence="3 4" key="1">
    <citation type="submission" date="2018-10" db="EMBL/GenBank/DDBJ databases">
        <title>Butyricimonas faecalis sp. nov., isolated from human faeces and emended description of the genus Butyricimonas.</title>
        <authorList>
            <person name="Le Roy T."/>
            <person name="Van der Smissen P."/>
            <person name="Paquot A."/>
            <person name="Delzenne N."/>
            <person name="Muccioli G."/>
            <person name="Collet J.-F."/>
            <person name="Cani P.D."/>
        </authorList>
    </citation>
    <scope>NUCLEOTIDE SEQUENCE [LARGE SCALE GENOMIC DNA]</scope>
    <source>
        <strain evidence="3 4">H184</strain>
    </source>
</reference>
<feature type="domain" description="Capsule synthesis protein CapA" evidence="2">
    <location>
        <begin position="1"/>
        <end position="230"/>
    </location>
</feature>
<dbReference type="InterPro" id="IPR019079">
    <property type="entry name" value="Capsule_synth_CapA"/>
</dbReference>
<dbReference type="AlphaFoldDB" id="A0A3S9VVD4"/>
<proteinExistence type="inferred from homology"/>
<dbReference type="Proteomes" id="UP000270673">
    <property type="component" value="Chromosome"/>
</dbReference>
<evidence type="ECO:0000259" key="2">
    <source>
        <dbReference type="SMART" id="SM00854"/>
    </source>
</evidence>
<protein>
    <recommendedName>
        <fullName evidence="2">Capsule synthesis protein CapA domain-containing protein</fullName>
    </recommendedName>
</protein>
<dbReference type="InterPro" id="IPR029052">
    <property type="entry name" value="Metallo-depent_PP-like"/>
</dbReference>
<organism evidence="3 4">
    <name type="scientific">Butyricimonas faecalis</name>
    <dbReference type="NCBI Taxonomy" id="2093856"/>
    <lineage>
        <taxon>Bacteria</taxon>
        <taxon>Pseudomonadati</taxon>
        <taxon>Bacteroidota</taxon>
        <taxon>Bacteroidia</taxon>
        <taxon>Bacteroidales</taxon>
        <taxon>Odoribacteraceae</taxon>
        <taxon>Butyricimonas</taxon>
    </lineage>
</organism>
<accession>A0A3S9VVD4</accession>